<dbReference type="Gene3D" id="6.10.250.3150">
    <property type="match status" value="1"/>
</dbReference>
<accession>A0ABW0A107</accession>
<evidence type="ECO:0000259" key="8">
    <source>
        <dbReference type="PROSITE" id="PS51935"/>
    </source>
</evidence>
<dbReference type="Pfam" id="PF00877">
    <property type="entry name" value="NLPC_P60"/>
    <property type="match status" value="1"/>
</dbReference>
<gene>
    <name evidence="9" type="ORF">ACFPP6_17120</name>
</gene>
<dbReference type="InterPro" id="IPR038765">
    <property type="entry name" value="Papain-like_cys_pep_sf"/>
</dbReference>
<dbReference type="EMBL" id="JBHSKJ010000009">
    <property type="protein sequence ID" value="MFC5146390.1"/>
    <property type="molecule type" value="Genomic_DNA"/>
</dbReference>
<evidence type="ECO:0000256" key="7">
    <source>
        <dbReference type="SAM" id="SignalP"/>
    </source>
</evidence>
<keyword evidence="10" id="KW-1185">Reference proteome</keyword>
<feature type="region of interest" description="Disordered" evidence="6">
    <location>
        <begin position="203"/>
        <end position="239"/>
    </location>
</feature>
<evidence type="ECO:0000256" key="6">
    <source>
        <dbReference type="SAM" id="MobiDB-lite"/>
    </source>
</evidence>
<comment type="similarity">
    <text evidence="1">Belongs to the peptidase C40 family.</text>
</comment>
<comment type="caution">
    <text evidence="9">The sequence shown here is derived from an EMBL/GenBank/DDBJ whole genome shotgun (WGS) entry which is preliminary data.</text>
</comment>
<evidence type="ECO:0000313" key="10">
    <source>
        <dbReference type="Proteomes" id="UP001596222"/>
    </source>
</evidence>
<dbReference type="PANTHER" id="PTHR47359:SF3">
    <property type="entry name" value="NLP_P60 DOMAIN-CONTAINING PROTEIN-RELATED"/>
    <property type="match status" value="1"/>
</dbReference>
<evidence type="ECO:0000256" key="3">
    <source>
        <dbReference type="ARBA" id="ARBA00022801"/>
    </source>
</evidence>
<evidence type="ECO:0000256" key="2">
    <source>
        <dbReference type="ARBA" id="ARBA00022670"/>
    </source>
</evidence>
<evidence type="ECO:0000256" key="4">
    <source>
        <dbReference type="ARBA" id="ARBA00022807"/>
    </source>
</evidence>
<dbReference type="SUPFAM" id="SSF54001">
    <property type="entry name" value="Cysteine proteinases"/>
    <property type="match status" value="1"/>
</dbReference>
<feature type="coiled-coil region" evidence="5">
    <location>
        <begin position="41"/>
        <end position="96"/>
    </location>
</feature>
<dbReference type="PANTHER" id="PTHR47359">
    <property type="entry name" value="PEPTIDOGLYCAN DL-ENDOPEPTIDASE CWLO"/>
    <property type="match status" value="1"/>
</dbReference>
<name>A0ABW0A107_9ACTN</name>
<feature type="coiled-coil region" evidence="5">
    <location>
        <begin position="139"/>
        <end position="198"/>
    </location>
</feature>
<dbReference type="Proteomes" id="UP001596222">
    <property type="component" value="Unassembled WGS sequence"/>
</dbReference>
<keyword evidence="3" id="KW-0378">Hydrolase</keyword>
<dbReference type="InterPro" id="IPR051794">
    <property type="entry name" value="PG_Endopeptidase_C40"/>
</dbReference>
<organism evidence="9 10">
    <name type="scientific">Streptomyces aureoversilis</name>
    <dbReference type="NCBI Taxonomy" id="67277"/>
    <lineage>
        <taxon>Bacteria</taxon>
        <taxon>Bacillati</taxon>
        <taxon>Actinomycetota</taxon>
        <taxon>Actinomycetes</taxon>
        <taxon>Kitasatosporales</taxon>
        <taxon>Streptomycetaceae</taxon>
        <taxon>Streptomyces</taxon>
    </lineage>
</organism>
<proteinExistence type="inferred from homology"/>
<dbReference type="PROSITE" id="PS51935">
    <property type="entry name" value="NLPC_P60"/>
    <property type="match status" value="1"/>
</dbReference>
<dbReference type="RefSeq" id="WP_382042649.1">
    <property type="nucleotide sequence ID" value="NZ_JBHSKJ010000009.1"/>
</dbReference>
<dbReference type="InterPro" id="IPR000064">
    <property type="entry name" value="NLP_P60_dom"/>
</dbReference>
<protein>
    <submittedName>
        <fullName evidence="9">NlpC/P60 family protein</fullName>
    </submittedName>
</protein>
<evidence type="ECO:0000256" key="5">
    <source>
        <dbReference type="SAM" id="Coils"/>
    </source>
</evidence>
<dbReference type="Gene3D" id="3.90.1720.10">
    <property type="entry name" value="endopeptidase domain like (from Nostoc punctiforme)"/>
    <property type="match status" value="1"/>
</dbReference>
<sequence>MASHRRPKQPGRARVTVLTATAAAAVALTSQAAHADPKASKAEVKEKVDKYYEEAEQATEKYNGAKEKQDKLDKQVTDLQDKVARGQEEINKLRNGLGSLATAQYRSGAVDPSLQLLLSSDPESYLEKASTLNQVSAKQADTLKQISEKQRALKQQRQEATGKLKDLAETRKVLGEQKEAVQEKLAAAKEQLNTLTAAERAEVLGEKEKADGAKGGEERAGRGGGGSSRPDLGKDVPTSGRAAAALAAAQGKIGAPYVWGATGPGSFDCSGLTGWAYAQAGVTLPRISQDQANAGTRIYDQSQLKPGDLVLFYGDLHHIGLYAGNGQTLHAPKPGANVRYESMGNMPFQFGVRIG</sequence>
<feature type="signal peptide" evidence="7">
    <location>
        <begin position="1"/>
        <end position="35"/>
    </location>
</feature>
<evidence type="ECO:0000313" key="9">
    <source>
        <dbReference type="EMBL" id="MFC5146390.1"/>
    </source>
</evidence>
<reference evidence="10" key="1">
    <citation type="journal article" date="2019" name="Int. J. Syst. Evol. Microbiol.">
        <title>The Global Catalogue of Microorganisms (GCM) 10K type strain sequencing project: providing services to taxonomists for standard genome sequencing and annotation.</title>
        <authorList>
            <consortium name="The Broad Institute Genomics Platform"/>
            <consortium name="The Broad Institute Genome Sequencing Center for Infectious Disease"/>
            <person name="Wu L."/>
            <person name="Ma J."/>
        </authorList>
    </citation>
    <scope>NUCLEOTIDE SEQUENCE [LARGE SCALE GENOMIC DNA]</scope>
    <source>
        <strain evidence="10">CGMCC 4.1641</strain>
    </source>
</reference>
<feature type="chain" id="PRO_5046831817" evidence="7">
    <location>
        <begin position="36"/>
        <end position="355"/>
    </location>
</feature>
<keyword evidence="4" id="KW-0788">Thiol protease</keyword>
<keyword evidence="5" id="KW-0175">Coiled coil</keyword>
<evidence type="ECO:0000256" key="1">
    <source>
        <dbReference type="ARBA" id="ARBA00007074"/>
    </source>
</evidence>
<feature type="domain" description="NlpC/P60" evidence="8">
    <location>
        <begin position="239"/>
        <end position="355"/>
    </location>
</feature>
<keyword evidence="7" id="KW-0732">Signal</keyword>
<keyword evidence="2" id="KW-0645">Protease</keyword>
<feature type="compositionally biased region" description="Basic and acidic residues" evidence="6">
    <location>
        <begin position="203"/>
        <end position="221"/>
    </location>
</feature>